<dbReference type="InterPro" id="IPR005844">
    <property type="entry name" value="A-D-PHexomutase_a/b/a-I"/>
</dbReference>
<evidence type="ECO:0000256" key="6">
    <source>
        <dbReference type="ARBA" id="ARBA00023235"/>
    </source>
</evidence>
<proteinExistence type="inferred from homology"/>
<dbReference type="InterPro" id="IPR016066">
    <property type="entry name" value="A-D-PHexomutase_CS"/>
</dbReference>
<comment type="cofactor">
    <cofactor evidence="1">
        <name>Mg(2+)</name>
        <dbReference type="ChEBI" id="CHEBI:18420"/>
    </cofactor>
</comment>
<dbReference type="PROSITE" id="PS00710">
    <property type="entry name" value="PGM_PMM"/>
    <property type="match status" value="1"/>
</dbReference>
<dbReference type="OrthoDB" id="9806956at2"/>
<dbReference type="RefSeq" id="WP_085160598.1">
    <property type="nucleotide sequence ID" value="NZ_AP022581.1"/>
</dbReference>
<dbReference type="InterPro" id="IPR005843">
    <property type="entry name" value="A-D-PHexomutase_C"/>
</dbReference>
<feature type="domain" description="Alpha-D-phosphohexomutase alpha/beta/alpha" evidence="11">
    <location>
        <begin position="319"/>
        <end position="436"/>
    </location>
</feature>
<evidence type="ECO:0000256" key="4">
    <source>
        <dbReference type="ARBA" id="ARBA00022723"/>
    </source>
</evidence>
<evidence type="ECO:0000259" key="10">
    <source>
        <dbReference type="Pfam" id="PF02879"/>
    </source>
</evidence>
<gene>
    <name evidence="12" type="primary">pgmA</name>
    <name evidence="12" type="ORF">MLAC_30220</name>
</gene>
<dbReference type="InterPro" id="IPR005845">
    <property type="entry name" value="A-D-PHexomutase_a/b/a-II"/>
</dbReference>
<dbReference type="SUPFAM" id="SSF55957">
    <property type="entry name" value="Phosphoglucomutase, C-terminal domain"/>
    <property type="match status" value="1"/>
</dbReference>
<dbReference type="Gene3D" id="3.30.310.50">
    <property type="entry name" value="Alpha-D-phosphohexomutase, C-terminal domain"/>
    <property type="match status" value="1"/>
</dbReference>
<dbReference type="KEGG" id="mlj:MLAC_30220"/>
<dbReference type="SUPFAM" id="SSF53738">
    <property type="entry name" value="Phosphoglucomutase, first 3 domains"/>
    <property type="match status" value="2"/>
</dbReference>
<dbReference type="GO" id="GO:0005975">
    <property type="term" value="P:carbohydrate metabolic process"/>
    <property type="evidence" value="ECO:0007669"/>
    <property type="project" value="InterPro"/>
</dbReference>
<dbReference type="Proteomes" id="UP000466396">
    <property type="component" value="Chromosome"/>
</dbReference>
<keyword evidence="5 7" id="KW-0460">Magnesium</keyword>
<dbReference type="Pfam" id="PF00408">
    <property type="entry name" value="PGM_PMM_IV"/>
    <property type="match status" value="1"/>
</dbReference>
<dbReference type="Pfam" id="PF02879">
    <property type="entry name" value="PGM_PMM_II"/>
    <property type="match status" value="1"/>
</dbReference>
<dbReference type="FunFam" id="3.40.120.10:FF:000011">
    <property type="entry name" value="Alpha-D-glucose phosphate-specific phosphoglucomutase"/>
    <property type="match status" value="1"/>
</dbReference>
<reference evidence="12 13" key="1">
    <citation type="journal article" date="2019" name="Emerg. Microbes Infect.">
        <title>Comprehensive subspecies identification of 175 nontuberculous mycobacteria species based on 7547 genomic profiles.</title>
        <authorList>
            <person name="Matsumoto Y."/>
            <person name="Kinjo T."/>
            <person name="Motooka D."/>
            <person name="Nabeya D."/>
            <person name="Jung N."/>
            <person name="Uechi K."/>
            <person name="Horii T."/>
            <person name="Iida T."/>
            <person name="Fujita J."/>
            <person name="Nakamura S."/>
        </authorList>
    </citation>
    <scope>NUCLEOTIDE SEQUENCE [LARGE SCALE GENOMIC DNA]</scope>
    <source>
        <strain evidence="12 13">JCM 15657</strain>
    </source>
</reference>
<dbReference type="Pfam" id="PF02878">
    <property type="entry name" value="PGM_PMM_I"/>
    <property type="match status" value="1"/>
</dbReference>
<dbReference type="InterPro" id="IPR036900">
    <property type="entry name" value="A-D-PHexomutase_C_sf"/>
</dbReference>
<feature type="domain" description="Alpha-D-phosphohexomutase alpha/beta/alpha" evidence="10">
    <location>
        <begin position="208"/>
        <end position="313"/>
    </location>
</feature>
<evidence type="ECO:0000256" key="5">
    <source>
        <dbReference type="ARBA" id="ARBA00022842"/>
    </source>
</evidence>
<dbReference type="PANTHER" id="PTHR45745">
    <property type="entry name" value="PHOSPHOMANNOMUTASE 45A"/>
    <property type="match status" value="1"/>
</dbReference>
<keyword evidence="13" id="KW-1185">Reference proteome</keyword>
<feature type="domain" description="Alpha-D-phosphohexomutase C-terminal" evidence="8">
    <location>
        <begin position="484"/>
        <end position="536"/>
    </location>
</feature>
<organism evidence="12 13">
    <name type="scientific">Mycobacterium lacus</name>
    <dbReference type="NCBI Taxonomy" id="169765"/>
    <lineage>
        <taxon>Bacteria</taxon>
        <taxon>Bacillati</taxon>
        <taxon>Actinomycetota</taxon>
        <taxon>Actinomycetes</taxon>
        <taxon>Mycobacteriales</taxon>
        <taxon>Mycobacteriaceae</taxon>
        <taxon>Mycobacterium</taxon>
    </lineage>
</organism>
<dbReference type="Gene3D" id="3.40.120.10">
    <property type="entry name" value="Alpha-D-Glucose-1,6-Bisphosphate, subunit A, domain 3"/>
    <property type="match status" value="3"/>
</dbReference>
<evidence type="ECO:0000256" key="7">
    <source>
        <dbReference type="RuleBase" id="RU004326"/>
    </source>
</evidence>
<dbReference type="InterPro" id="IPR005846">
    <property type="entry name" value="A-D-PHexomutase_a/b/a-III"/>
</dbReference>
<keyword evidence="3" id="KW-0597">Phosphoprotein</keyword>
<accession>A0A1X1Y5L3</accession>
<evidence type="ECO:0000313" key="12">
    <source>
        <dbReference type="EMBL" id="BBX97728.1"/>
    </source>
</evidence>
<sequence>MVAHPRAGQPAQPEDLVDLPHLVTAYYAVEPDPDDIAQQVVFGTSGHRGSALAGAFNEAHILAITQAIVEYRGAHGTTGPLFIGRDTHGLSEPAWVSALEVLAANEVVAVVDSRDRYTPTPAISHAILAYNRGRTDAHADGIVVTPSHNPPPDGGFKYNPPDGGPADTDVTNAIAKRANEILRNGSEVKRVPLARALRSAQRHDYLGNYVDDLPDVVDVAAIRRAGVRIGADPLGGASVDYWGEIASRHRLELTVVNPLVDATWRFMTLDHDGKIRMDCSSPDAMASLIANRDRYQIATGNDADADRHGIVTPDAGLLNPNHYLAVAIDYLYTHRPSWPSGVAVGKTAVSSSIIDRVVAGIGRRLVEVPVGFKWFVDPLIGGTIGFGGEESAGASFLRRDGSVWTTDKDGIIMALLAAEILAVTGATPSQRYAELACEYGAPAYARVDVPADREQKARLAKLSADQVSATELAGEPILAKLTAAPGNGAPLGGLKVTTANAWFAARPSGTEDVYKIYAESFRGPEHLAEVEKMAREVVNRVIG</sequence>
<keyword evidence="6" id="KW-0413">Isomerase</keyword>
<dbReference type="InterPro" id="IPR005852">
    <property type="entry name" value="PGM_a-D-Glc-sp"/>
</dbReference>
<evidence type="ECO:0000256" key="2">
    <source>
        <dbReference type="ARBA" id="ARBA00010231"/>
    </source>
</evidence>
<protein>
    <submittedName>
        <fullName evidence="12">Phosphoglucomutase, alpha-D-glucose phosphate-specific</fullName>
    </submittedName>
</protein>
<dbReference type="GO" id="GO:0004614">
    <property type="term" value="F:phosphoglucomutase activity"/>
    <property type="evidence" value="ECO:0007669"/>
    <property type="project" value="InterPro"/>
</dbReference>
<dbReference type="STRING" id="169765.AWC15_22050"/>
<dbReference type="GO" id="GO:0000287">
    <property type="term" value="F:magnesium ion binding"/>
    <property type="evidence" value="ECO:0007669"/>
    <property type="project" value="InterPro"/>
</dbReference>
<feature type="domain" description="Alpha-D-phosphohexomutase alpha/beta/alpha" evidence="9">
    <location>
        <begin position="41"/>
        <end position="181"/>
    </location>
</feature>
<evidence type="ECO:0000313" key="13">
    <source>
        <dbReference type="Proteomes" id="UP000466396"/>
    </source>
</evidence>
<dbReference type="Pfam" id="PF02880">
    <property type="entry name" value="PGM_PMM_III"/>
    <property type="match status" value="1"/>
</dbReference>
<evidence type="ECO:0000259" key="11">
    <source>
        <dbReference type="Pfam" id="PF02880"/>
    </source>
</evidence>
<comment type="similarity">
    <text evidence="2 7">Belongs to the phosphohexose mutase family.</text>
</comment>
<dbReference type="GO" id="GO:0006166">
    <property type="term" value="P:purine ribonucleoside salvage"/>
    <property type="evidence" value="ECO:0007669"/>
    <property type="project" value="TreeGrafter"/>
</dbReference>
<evidence type="ECO:0000256" key="3">
    <source>
        <dbReference type="ARBA" id="ARBA00022553"/>
    </source>
</evidence>
<dbReference type="GO" id="GO:0008973">
    <property type="term" value="F:phosphopentomutase activity"/>
    <property type="evidence" value="ECO:0007669"/>
    <property type="project" value="TreeGrafter"/>
</dbReference>
<dbReference type="PANTHER" id="PTHR45745:SF1">
    <property type="entry name" value="PHOSPHOGLUCOMUTASE 2B-RELATED"/>
    <property type="match status" value="1"/>
</dbReference>
<dbReference type="CDD" id="cd05801">
    <property type="entry name" value="PGM_like3"/>
    <property type="match status" value="1"/>
</dbReference>
<name>A0A1X1Y5L3_9MYCO</name>
<keyword evidence="4 7" id="KW-0479">Metal-binding</keyword>
<dbReference type="InterPro" id="IPR016055">
    <property type="entry name" value="A-D-PHexomutase_a/b/a-I/II/III"/>
</dbReference>
<evidence type="ECO:0000256" key="1">
    <source>
        <dbReference type="ARBA" id="ARBA00001946"/>
    </source>
</evidence>
<evidence type="ECO:0000259" key="9">
    <source>
        <dbReference type="Pfam" id="PF02878"/>
    </source>
</evidence>
<dbReference type="EMBL" id="AP022581">
    <property type="protein sequence ID" value="BBX97728.1"/>
    <property type="molecule type" value="Genomic_DNA"/>
</dbReference>
<dbReference type="AlphaFoldDB" id="A0A1X1Y5L3"/>
<evidence type="ECO:0000259" key="8">
    <source>
        <dbReference type="Pfam" id="PF00408"/>
    </source>
</evidence>
<dbReference type="NCBIfam" id="TIGR01132">
    <property type="entry name" value="pgm"/>
    <property type="match status" value="1"/>
</dbReference>